<sequence length="223" mass="24231">MNTRVIYAVGIGIILIGIIFYFLFNSGFLAQNPNLNDPLSSSLNTSQGNSLGSNSVQSSFEANGQFVSAQPNNQNLSLTIDSVKVLPVNDELRLEVAFKAYNPNRGTIILETISYNVYLDGLRLTSGDIGSRTEGFIDSLESVYTIIGNQSIVIRDREALTDDALSKFDSQGKLIDGASNASGSGTDDPLQFNVNGTYFYTLNRGSDTQVGEHTFSFKYPINP</sequence>
<accession>A0A484IDY7</accession>
<reference evidence="2 3" key="1">
    <citation type="submission" date="2019-02" db="EMBL/GenBank/DDBJ databases">
        <authorList>
            <person name="Lehtovirta-Morley E L."/>
        </authorList>
    </citation>
    <scope>NUCLEOTIDE SEQUENCE [LARGE SCALE GENOMIC DNA]</scope>
    <source>
        <strain evidence="2">NFRAN1</strain>
    </source>
</reference>
<dbReference type="RefSeq" id="WP_134483130.1">
    <property type="nucleotide sequence ID" value="NZ_LR216287.1"/>
</dbReference>
<dbReference type="SUPFAM" id="SSF117070">
    <property type="entry name" value="LEA14-like"/>
    <property type="match status" value="1"/>
</dbReference>
<evidence type="ECO:0000313" key="2">
    <source>
        <dbReference type="EMBL" id="VFJ13184.1"/>
    </source>
</evidence>
<keyword evidence="1" id="KW-0472">Membrane</keyword>
<dbReference type="GeneID" id="39420340"/>
<gene>
    <name evidence="2" type="ORF">NFRAN_0862</name>
</gene>
<name>A0A484IDY7_9ARCH</name>
<dbReference type="KEGG" id="nfn:NFRAN_0862"/>
<dbReference type="OrthoDB" id="11725at2157"/>
<keyword evidence="1" id="KW-1133">Transmembrane helix</keyword>
<keyword evidence="3" id="KW-1185">Reference proteome</keyword>
<dbReference type="Proteomes" id="UP000294299">
    <property type="component" value="Chromosome NFRAN"/>
</dbReference>
<organism evidence="2 3">
    <name type="scientific">Candidatus Nitrosocosmicus franklandianus</name>
    <dbReference type="NCBI Taxonomy" id="1798806"/>
    <lineage>
        <taxon>Archaea</taxon>
        <taxon>Nitrososphaerota</taxon>
        <taxon>Nitrososphaeria</taxon>
        <taxon>Nitrososphaerales</taxon>
        <taxon>Nitrososphaeraceae</taxon>
        <taxon>Candidatus Nitrosocosmicus</taxon>
    </lineage>
</organism>
<protein>
    <submittedName>
        <fullName evidence="2">Uncharacterized protein</fullName>
    </submittedName>
</protein>
<feature type="transmembrane region" description="Helical" evidence="1">
    <location>
        <begin position="6"/>
        <end position="24"/>
    </location>
</feature>
<evidence type="ECO:0000313" key="3">
    <source>
        <dbReference type="Proteomes" id="UP000294299"/>
    </source>
</evidence>
<keyword evidence="1" id="KW-0812">Transmembrane</keyword>
<dbReference type="AlphaFoldDB" id="A0A484IDY7"/>
<dbReference type="EMBL" id="LR216287">
    <property type="protein sequence ID" value="VFJ13184.1"/>
    <property type="molecule type" value="Genomic_DNA"/>
</dbReference>
<evidence type="ECO:0000256" key="1">
    <source>
        <dbReference type="SAM" id="Phobius"/>
    </source>
</evidence>
<proteinExistence type="predicted"/>